<name>A0A1K1PRJ9_9FLAO</name>
<reference evidence="5 6" key="1">
    <citation type="submission" date="2016-11" db="EMBL/GenBank/DDBJ databases">
        <authorList>
            <person name="Jaros S."/>
            <person name="Januszkiewicz K."/>
            <person name="Wedrychowicz H."/>
        </authorList>
    </citation>
    <scope>NUCLEOTIDE SEQUENCE [LARGE SCALE GENOMIC DNA]</scope>
    <source>
        <strain evidence="5 6">CGMCC 1.12145</strain>
    </source>
</reference>
<dbReference type="InterPro" id="IPR000792">
    <property type="entry name" value="Tscrpt_reg_LuxR_C"/>
</dbReference>
<keyword evidence="2" id="KW-0812">Transmembrane</keyword>
<organism evidence="5 6">
    <name type="scientific">Sinomicrobium oceani</name>
    <dbReference type="NCBI Taxonomy" id="1150368"/>
    <lineage>
        <taxon>Bacteria</taxon>
        <taxon>Pseudomonadati</taxon>
        <taxon>Bacteroidota</taxon>
        <taxon>Flavobacteriia</taxon>
        <taxon>Flavobacteriales</taxon>
        <taxon>Flavobacteriaceae</taxon>
        <taxon>Sinomicrobium</taxon>
    </lineage>
</organism>
<dbReference type="Gene3D" id="2.130.10.10">
    <property type="entry name" value="YVTN repeat-like/Quinoprotein amine dehydrogenase"/>
    <property type="match status" value="1"/>
</dbReference>
<dbReference type="Proteomes" id="UP000182248">
    <property type="component" value="Unassembled WGS sequence"/>
</dbReference>
<proteinExistence type="predicted"/>
<evidence type="ECO:0000313" key="5">
    <source>
        <dbReference type="EMBL" id="SFW50083.1"/>
    </source>
</evidence>
<accession>A0A1K1PRJ9</accession>
<dbReference type="RefSeq" id="WP_072317190.1">
    <property type="nucleotide sequence ID" value="NZ_FPJE01000009.1"/>
</dbReference>
<feature type="transmembrane region" description="Helical" evidence="2">
    <location>
        <begin position="725"/>
        <end position="742"/>
    </location>
</feature>
<dbReference type="InterPro" id="IPR015943">
    <property type="entry name" value="WD40/YVTN_repeat-like_dom_sf"/>
</dbReference>
<feature type="chain" id="PRO_5012159386" description="HTH luxR-type domain-containing protein" evidence="3">
    <location>
        <begin position="25"/>
        <end position="917"/>
    </location>
</feature>
<feature type="domain" description="HTH luxR-type" evidence="4">
    <location>
        <begin position="857"/>
        <end position="914"/>
    </location>
</feature>
<evidence type="ECO:0000256" key="3">
    <source>
        <dbReference type="SAM" id="SignalP"/>
    </source>
</evidence>
<dbReference type="InterPro" id="IPR016032">
    <property type="entry name" value="Sig_transdc_resp-reg_C-effctor"/>
</dbReference>
<keyword evidence="6" id="KW-1185">Reference proteome</keyword>
<dbReference type="Gene3D" id="1.10.10.10">
    <property type="entry name" value="Winged helix-like DNA-binding domain superfamily/Winged helix DNA-binding domain"/>
    <property type="match status" value="1"/>
</dbReference>
<feature type="coiled-coil region" evidence="1">
    <location>
        <begin position="751"/>
        <end position="811"/>
    </location>
</feature>
<evidence type="ECO:0000313" key="6">
    <source>
        <dbReference type="Proteomes" id="UP000182248"/>
    </source>
</evidence>
<sequence length="917" mass="107687">MKQLVTFFFFLFLVTCGHFFYAQQAVLPVSNFSVNDYHAANQNWGITTDEDGLTFVANHQGLLVFNGQDWHLYTLPNKTIIRSVYRDGERIYTGSYEEFGYWKKNGFGIFEYTSLTSQVDPTHEFHNEEFWEITRWGKKIVFRSFTTIYMYDGEKIVVLSPDFIVTKVTVYKDALIIGENNGRIHRYTEEDGLLPFPETEHIDNPVADIVVDGDKLIIGTKSEGCFTYTPEDYRLEKWDPGINRMLSAYELNKICLAGNNRVVFGTIKNGVVIYDRNTRKIRFINRHLGLQNNTVLGLDMRRDNLWIALDKGIDVVKINSEFTFFKDDTGELGTVYDIAFYNNTVYMGSNTGVYYFRDGNMVFLENSQGHVWDLSVVHGRLLCGHNSGTYDISDNTFERISGISGGYAIRSVPGRENLFLQCTYVGLVLYTYKGDDWEVTLVDGIQSPLDNIVFENRHTAWASHPYKGFFRIGLSDDYKKVTSVKTFGQGQMKGLRTQVFRVGNDIALYNSGDWYTFNPDRDRLETFIPFRKYKDKKLLYQDNGHFWFTDTGKNGIIYTDLKKDTVIVQRELGKRLTPLFEKVVKRNDSLYYFTLNDGFATFNFYKYRQEHQKRYTDKVRIDRAETADTLYDFSQNPGIPFADASHIRFFVYYPNHFAQDFQYRLLGPITQEGYVSNGVIDLQNLDYGVYQLEVAPFSHGMDTPVRLRYNFRIYPPWYLSDTMKGVYLLLFLLTIYLLFHWNRKLIRDHQRKLTRRMYRDSQQKMEALERQNLEREVKMKRKELMNSTLMISKKNELLLEIQNELKRIRKDNVNEYRVKSLIGKTTEAIHNQEDWQVFETNFNDLHDDFFKRLVKRYPKLTSKDIKLCGYLKMNLTSKEIAPLMGITSRGVEIHRYRLRKKLVLEKDQDLVKFLLLI</sequence>
<dbReference type="STRING" id="1150368.SAMN02927921_01965"/>
<dbReference type="InterPro" id="IPR036388">
    <property type="entry name" value="WH-like_DNA-bd_sf"/>
</dbReference>
<feature type="signal peptide" evidence="3">
    <location>
        <begin position="1"/>
        <end position="24"/>
    </location>
</feature>
<gene>
    <name evidence="5" type="ORF">SAMN02927921_01965</name>
</gene>
<keyword evidence="2" id="KW-1133">Transmembrane helix</keyword>
<keyword evidence="3" id="KW-0732">Signal</keyword>
<dbReference type="SUPFAM" id="SSF46894">
    <property type="entry name" value="C-terminal effector domain of the bipartite response regulators"/>
    <property type="match status" value="1"/>
</dbReference>
<dbReference type="SUPFAM" id="SSF63829">
    <property type="entry name" value="Calcium-dependent phosphotriesterase"/>
    <property type="match status" value="1"/>
</dbReference>
<keyword evidence="2" id="KW-0472">Membrane</keyword>
<dbReference type="AlphaFoldDB" id="A0A1K1PRJ9"/>
<evidence type="ECO:0000259" key="4">
    <source>
        <dbReference type="SMART" id="SM00421"/>
    </source>
</evidence>
<dbReference type="GO" id="GO:0006355">
    <property type="term" value="P:regulation of DNA-templated transcription"/>
    <property type="evidence" value="ECO:0007669"/>
    <property type="project" value="InterPro"/>
</dbReference>
<evidence type="ECO:0000256" key="2">
    <source>
        <dbReference type="SAM" id="Phobius"/>
    </source>
</evidence>
<keyword evidence="1" id="KW-0175">Coiled coil</keyword>
<dbReference type="GO" id="GO:0003677">
    <property type="term" value="F:DNA binding"/>
    <property type="evidence" value="ECO:0007669"/>
    <property type="project" value="InterPro"/>
</dbReference>
<protein>
    <recommendedName>
        <fullName evidence="4">HTH luxR-type domain-containing protein</fullName>
    </recommendedName>
</protein>
<dbReference type="SMART" id="SM00421">
    <property type="entry name" value="HTH_LUXR"/>
    <property type="match status" value="1"/>
</dbReference>
<evidence type="ECO:0000256" key="1">
    <source>
        <dbReference type="SAM" id="Coils"/>
    </source>
</evidence>
<dbReference type="OrthoDB" id="1090267at2"/>
<dbReference type="EMBL" id="FPJE01000009">
    <property type="protein sequence ID" value="SFW50083.1"/>
    <property type="molecule type" value="Genomic_DNA"/>
</dbReference>